<organism evidence="8 9">
    <name type="scientific">Papilio machaon</name>
    <name type="common">Old World swallowtail butterfly</name>
    <dbReference type="NCBI Taxonomy" id="76193"/>
    <lineage>
        <taxon>Eukaryota</taxon>
        <taxon>Metazoa</taxon>
        <taxon>Ecdysozoa</taxon>
        <taxon>Arthropoda</taxon>
        <taxon>Hexapoda</taxon>
        <taxon>Insecta</taxon>
        <taxon>Pterygota</taxon>
        <taxon>Neoptera</taxon>
        <taxon>Endopterygota</taxon>
        <taxon>Lepidoptera</taxon>
        <taxon>Glossata</taxon>
        <taxon>Ditrysia</taxon>
        <taxon>Papilionoidea</taxon>
        <taxon>Papilionidae</taxon>
        <taxon>Papilioninae</taxon>
        <taxon>Papilio</taxon>
    </lineage>
</organism>
<evidence type="ECO:0000259" key="7">
    <source>
        <dbReference type="Pfam" id="PF01266"/>
    </source>
</evidence>
<evidence type="ECO:0000256" key="3">
    <source>
        <dbReference type="ARBA" id="ARBA00022630"/>
    </source>
</evidence>
<keyword evidence="4 6" id="KW-0274">FAD</keyword>
<dbReference type="GO" id="GO:0005737">
    <property type="term" value="C:cytoplasm"/>
    <property type="evidence" value="ECO:0007669"/>
    <property type="project" value="TreeGrafter"/>
</dbReference>
<dbReference type="Pfam" id="PF01266">
    <property type="entry name" value="DAO"/>
    <property type="match status" value="1"/>
</dbReference>
<dbReference type="Gene3D" id="3.30.9.10">
    <property type="entry name" value="D-Amino Acid Oxidase, subunit A, domain 2"/>
    <property type="match status" value="1"/>
</dbReference>
<reference evidence="8 9" key="1">
    <citation type="journal article" date="2015" name="Nat. Commun.">
        <title>Outbred genome sequencing and CRISPR/Cas9 gene editing in butterflies.</title>
        <authorList>
            <person name="Li X."/>
            <person name="Fan D."/>
            <person name="Zhang W."/>
            <person name="Liu G."/>
            <person name="Zhang L."/>
            <person name="Zhao L."/>
            <person name="Fang X."/>
            <person name="Chen L."/>
            <person name="Dong Y."/>
            <person name="Chen Y."/>
            <person name="Ding Y."/>
            <person name="Zhao R."/>
            <person name="Feng M."/>
            <person name="Zhu Y."/>
            <person name="Feng Y."/>
            <person name="Jiang X."/>
            <person name="Zhu D."/>
            <person name="Xiang H."/>
            <person name="Feng X."/>
            <person name="Li S."/>
            <person name="Wang J."/>
            <person name="Zhang G."/>
            <person name="Kronforst M.R."/>
            <person name="Wang W."/>
        </authorList>
    </citation>
    <scope>NUCLEOTIDE SEQUENCE [LARGE SCALE GENOMIC DNA]</scope>
    <source>
        <strain evidence="8">Ya'a_city_454_Pm</strain>
        <tissue evidence="8">Whole body</tissue>
    </source>
</reference>
<evidence type="ECO:0000313" key="8">
    <source>
        <dbReference type="EMBL" id="KPJ14251.1"/>
    </source>
</evidence>
<accession>A0A194RE97</accession>
<comment type="cofactor">
    <cofactor evidence="1 6">
        <name>FAD</name>
        <dbReference type="ChEBI" id="CHEBI:57692"/>
    </cofactor>
</comment>
<proteinExistence type="inferred from homology"/>
<name>A0A194RE97_PAPMA</name>
<dbReference type="OrthoDB" id="2015447at2759"/>
<feature type="binding site" evidence="6">
    <location>
        <begin position="307"/>
        <end position="312"/>
    </location>
    <ligand>
        <name>FAD</name>
        <dbReference type="ChEBI" id="CHEBI:57692"/>
    </ligand>
</feature>
<feature type="binding site" evidence="6">
    <location>
        <position position="187"/>
    </location>
    <ligand>
        <name>FAD</name>
        <dbReference type="ChEBI" id="CHEBI:57692"/>
    </ligand>
</feature>
<evidence type="ECO:0000256" key="5">
    <source>
        <dbReference type="ARBA" id="ARBA00023002"/>
    </source>
</evidence>
<dbReference type="InterPro" id="IPR006076">
    <property type="entry name" value="FAD-dep_OxRdtase"/>
</dbReference>
<keyword evidence="3" id="KW-0285">Flavoprotein</keyword>
<comment type="similarity">
    <text evidence="2">Belongs to the DAMOX/DASOX family.</text>
</comment>
<feature type="binding site" evidence="6">
    <location>
        <position position="170"/>
    </location>
    <ligand>
        <name>FAD</name>
        <dbReference type="ChEBI" id="CHEBI:57692"/>
    </ligand>
</feature>
<sequence>MTDGPNIAVLGAGVVGMTVAKLLQDENRKFNITIIADSFKENTTSAVAAGIFRPGTSFCGPTAEITKKWINNSWYYWQDILKSSEAPQAGLMSFSSYIFSKERYTVTRNHLIEDLVPIYRAVDKNELKICGEGWKYGSYFSTIKIGCERYLPWVERQFLDKGGKIITSTVESFTSLPEKYDLVFNCTGLGAKLLCNDHHLVPIRGQVIKVKAPWLKTAIYGDYDTYIIPGFDGIATLGGVRQYDSYNMKICKYDSAAILERCCEMLPALKKAEIVAHKVGLRPHRVPVRVEPETVNGVKVVHCYGHGGYGVTCAPGTAMDAVRMGLDLLKTNVKTKL</sequence>
<evidence type="ECO:0000256" key="4">
    <source>
        <dbReference type="ARBA" id="ARBA00022827"/>
    </source>
</evidence>
<keyword evidence="9" id="KW-1185">Reference proteome</keyword>
<dbReference type="GO" id="GO:0003884">
    <property type="term" value="F:D-amino-acid oxidase activity"/>
    <property type="evidence" value="ECO:0007669"/>
    <property type="project" value="InterPro"/>
</dbReference>
<evidence type="ECO:0000256" key="6">
    <source>
        <dbReference type="PIRSR" id="PIRSR000189-1"/>
    </source>
</evidence>
<dbReference type="PANTHER" id="PTHR11530">
    <property type="entry name" value="D-AMINO ACID OXIDASE"/>
    <property type="match status" value="1"/>
</dbReference>
<dbReference type="Proteomes" id="UP000053240">
    <property type="component" value="Unassembled WGS sequence"/>
</dbReference>
<dbReference type="InterPro" id="IPR023209">
    <property type="entry name" value="DAO"/>
</dbReference>
<dbReference type="SUPFAM" id="SSF54373">
    <property type="entry name" value="FAD-linked reductases, C-terminal domain"/>
    <property type="match status" value="1"/>
</dbReference>
<dbReference type="AlphaFoldDB" id="A0A194RE97"/>
<gene>
    <name evidence="8" type="ORF">RR48_07001</name>
</gene>
<feature type="binding site" evidence="6">
    <location>
        <position position="282"/>
    </location>
    <ligand>
        <name>D-dopa</name>
        <dbReference type="ChEBI" id="CHEBI:149689"/>
    </ligand>
</feature>
<dbReference type="KEGG" id="pmac:106711732"/>
<protein>
    <submittedName>
        <fullName evidence="8">D-aspartate oxidase</fullName>
    </submittedName>
</protein>
<evidence type="ECO:0000256" key="2">
    <source>
        <dbReference type="ARBA" id="ARBA00006730"/>
    </source>
</evidence>
<feature type="domain" description="FAD dependent oxidoreductase" evidence="7">
    <location>
        <begin position="7"/>
        <end position="321"/>
    </location>
</feature>
<dbReference type="Gene3D" id="3.40.50.720">
    <property type="entry name" value="NAD(P)-binding Rossmann-like Domain"/>
    <property type="match status" value="1"/>
</dbReference>
<dbReference type="OMA" id="PGMREPK"/>
<dbReference type="GO" id="GO:0019478">
    <property type="term" value="P:D-amino acid catabolic process"/>
    <property type="evidence" value="ECO:0007669"/>
    <property type="project" value="TreeGrafter"/>
</dbReference>
<dbReference type="FunCoup" id="A0A194RE97">
    <property type="interactions" value="323"/>
</dbReference>
<dbReference type="EMBL" id="KQ460500">
    <property type="protein sequence ID" value="KPJ14251.1"/>
    <property type="molecule type" value="Genomic_DNA"/>
</dbReference>
<evidence type="ECO:0000256" key="1">
    <source>
        <dbReference type="ARBA" id="ARBA00001974"/>
    </source>
</evidence>
<feature type="binding site" evidence="6">
    <location>
        <begin position="44"/>
        <end position="45"/>
    </location>
    <ligand>
        <name>FAD</name>
        <dbReference type="ChEBI" id="CHEBI:57692"/>
    </ligand>
</feature>
<dbReference type="InParanoid" id="A0A194RE97"/>
<feature type="binding site" evidence="6">
    <location>
        <position position="226"/>
    </location>
    <ligand>
        <name>D-dopa</name>
        <dbReference type="ChEBI" id="CHEBI:149689"/>
    </ligand>
</feature>
<dbReference type="PIRSF" id="PIRSF000189">
    <property type="entry name" value="D-aa_oxidase"/>
    <property type="match status" value="1"/>
</dbReference>
<dbReference type="PANTHER" id="PTHR11530:SF17">
    <property type="entry name" value="RE49860P"/>
    <property type="match status" value="1"/>
</dbReference>
<dbReference type="STRING" id="76193.A0A194RE97"/>
<feature type="binding site" evidence="6">
    <location>
        <position position="308"/>
    </location>
    <ligand>
        <name>D-dopa</name>
        <dbReference type="ChEBI" id="CHEBI:149689"/>
    </ligand>
</feature>
<dbReference type="SUPFAM" id="SSF51971">
    <property type="entry name" value="Nucleotide-binding domain"/>
    <property type="match status" value="1"/>
</dbReference>
<evidence type="ECO:0000313" key="9">
    <source>
        <dbReference type="Proteomes" id="UP000053240"/>
    </source>
</evidence>
<dbReference type="GO" id="GO:0071949">
    <property type="term" value="F:FAD binding"/>
    <property type="evidence" value="ECO:0007669"/>
    <property type="project" value="InterPro"/>
</dbReference>
<keyword evidence="5" id="KW-0560">Oxidoreductase</keyword>